<evidence type="ECO:0000256" key="2">
    <source>
        <dbReference type="ARBA" id="ARBA00022649"/>
    </source>
</evidence>
<evidence type="ECO:0000259" key="10">
    <source>
        <dbReference type="Pfam" id="PF01909"/>
    </source>
</evidence>
<dbReference type="CDD" id="cd05403">
    <property type="entry name" value="NT_KNTase_like"/>
    <property type="match status" value="1"/>
</dbReference>
<keyword evidence="3 11" id="KW-0808">Transferase</keyword>
<keyword evidence="12" id="KW-1185">Reference proteome</keyword>
<evidence type="ECO:0000313" key="11">
    <source>
        <dbReference type="EMBL" id="PAU93184.1"/>
    </source>
</evidence>
<dbReference type="AlphaFoldDB" id="A0A2A2G867"/>
<dbReference type="Pfam" id="PF01909">
    <property type="entry name" value="NTP_transf_2"/>
    <property type="match status" value="1"/>
</dbReference>
<comment type="caution">
    <text evidence="11">The sequence shown here is derived from an EMBL/GenBank/DDBJ whole genome shotgun (WGS) entry which is preliminary data.</text>
</comment>
<evidence type="ECO:0000256" key="5">
    <source>
        <dbReference type="ARBA" id="ARBA00022723"/>
    </source>
</evidence>
<dbReference type="InterPro" id="IPR043519">
    <property type="entry name" value="NT_sf"/>
</dbReference>
<evidence type="ECO:0000256" key="9">
    <source>
        <dbReference type="ARBA" id="ARBA00038276"/>
    </source>
</evidence>
<dbReference type="GO" id="GO:0005524">
    <property type="term" value="F:ATP binding"/>
    <property type="evidence" value="ECO:0007669"/>
    <property type="project" value="UniProtKB-KW"/>
</dbReference>
<dbReference type="PANTHER" id="PTHR33571:SF14">
    <property type="entry name" value="PROTEIN ADENYLYLTRANSFERASE MJ0435-RELATED"/>
    <property type="match status" value="1"/>
</dbReference>
<protein>
    <submittedName>
        <fullName evidence="11">Nucleotidyltransferase</fullName>
    </submittedName>
</protein>
<comment type="similarity">
    <text evidence="9">Belongs to the MntA antitoxin family.</text>
</comment>
<dbReference type="InterPro" id="IPR052038">
    <property type="entry name" value="Type-VII_TA_antitoxin"/>
</dbReference>
<name>A0A2A2G867_9BACT</name>
<evidence type="ECO:0000256" key="7">
    <source>
        <dbReference type="ARBA" id="ARBA00022840"/>
    </source>
</evidence>
<dbReference type="GO" id="GO:0016779">
    <property type="term" value="F:nucleotidyltransferase activity"/>
    <property type="evidence" value="ECO:0007669"/>
    <property type="project" value="UniProtKB-KW"/>
</dbReference>
<comment type="cofactor">
    <cofactor evidence="1">
        <name>Mg(2+)</name>
        <dbReference type="ChEBI" id="CHEBI:18420"/>
    </cofactor>
</comment>
<dbReference type="SUPFAM" id="SSF81301">
    <property type="entry name" value="Nucleotidyltransferase"/>
    <property type="match status" value="1"/>
</dbReference>
<keyword evidence="8" id="KW-0460">Magnesium</keyword>
<keyword evidence="4" id="KW-0548">Nucleotidyltransferase</keyword>
<keyword evidence="2" id="KW-1277">Toxin-antitoxin system</keyword>
<dbReference type="EMBL" id="NSKE01000010">
    <property type="protein sequence ID" value="PAU93184.1"/>
    <property type="molecule type" value="Genomic_DNA"/>
</dbReference>
<evidence type="ECO:0000313" key="12">
    <source>
        <dbReference type="Proteomes" id="UP000218831"/>
    </source>
</evidence>
<evidence type="ECO:0000256" key="3">
    <source>
        <dbReference type="ARBA" id="ARBA00022679"/>
    </source>
</evidence>
<keyword evidence="5" id="KW-0479">Metal-binding</keyword>
<dbReference type="GO" id="GO:0046872">
    <property type="term" value="F:metal ion binding"/>
    <property type="evidence" value="ECO:0007669"/>
    <property type="project" value="UniProtKB-KW"/>
</dbReference>
<evidence type="ECO:0000256" key="1">
    <source>
        <dbReference type="ARBA" id="ARBA00001946"/>
    </source>
</evidence>
<proteinExistence type="inferred from homology"/>
<sequence>MITEEQSHTILKTLEPYKPIKIGVFGSQARSDANEQSDLDLLINVKQPLNLFELIEIEEELSKLLDIEVDLVTEQSVNKHLKPYIDKEIKYILNETQ</sequence>
<gene>
    <name evidence="11" type="ORF">CK503_13575</name>
</gene>
<dbReference type="Gene3D" id="3.30.460.10">
    <property type="entry name" value="Beta Polymerase, domain 2"/>
    <property type="match status" value="1"/>
</dbReference>
<reference evidence="11 12" key="1">
    <citation type="submission" date="2017-08" db="EMBL/GenBank/DDBJ databases">
        <title>Aliifodinibius alkalisoli sp. nov., isolated from saline alkaline soil.</title>
        <authorList>
            <person name="Liu D."/>
            <person name="Zhang G."/>
        </authorList>
    </citation>
    <scope>NUCLEOTIDE SEQUENCE [LARGE SCALE GENOMIC DNA]</scope>
    <source>
        <strain evidence="11 12">WN023</strain>
    </source>
</reference>
<evidence type="ECO:0000256" key="4">
    <source>
        <dbReference type="ARBA" id="ARBA00022695"/>
    </source>
</evidence>
<keyword evidence="6" id="KW-0547">Nucleotide-binding</keyword>
<dbReference type="RefSeq" id="WP_095607367.1">
    <property type="nucleotide sequence ID" value="NZ_NSKE01000010.1"/>
</dbReference>
<keyword evidence="7" id="KW-0067">ATP-binding</keyword>
<dbReference type="OrthoDB" id="9809668at2"/>
<dbReference type="InterPro" id="IPR002934">
    <property type="entry name" value="Polymerase_NTP_transf_dom"/>
</dbReference>
<accession>A0A2A2G867</accession>
<evidence type="ECO:0000256" key="6">
    <source>
        <dbReference type="ARBA" id="ARBA00022741"/>
    </source>
</evidence>
<feature type="domain" description="Polymerase nucleotidyl transferase" evidence="10">
    <location>
        <begin position="9"/>
        <end position="90"/>
    </location>
</feature>
<evidence type="ECO:0000256" key="8">
    <source>
        <dbReference type="ARBA" id="ARBA00022842"/>
    </source>
</evidence>
<dbReference type="Proteomes" id="UP000218831">
    <property type="component" value="Unassembled WGS sequence"/>
</dbReference>
<organism evidence="11 12">
    <name type="scientific">Fodinibius salipaludis</name>
    <dbReference type="NCBI Taxonomy" id="2032627"/>
    <lineage>
        <taxon>Bacteria</taxon>
        <taxon>Pseudomonadati</taxon>
        <taxon>Balneolota</taxon>
        <taxon>Balneolia</taxon>
        <taxon>Balneolales</taxon>
        <taxon>Balneolaceae</taxon>
        <taxon>Fodinibius</taxon>
    </lineage>
</organism>
<dbReference type="PANTHER" id="PTHR33571">
    <property type="entry name" value="SSL8005 PROTEIN"/>
    <property type="match status" value="1"/>
</dbReference>